<reference evidence="3" key="1">
    <citation type="journal article" date="2011" name="PLoS Biol.">
        <title>Gene gain and loss during evolution of obligate parasitism in the white rust pathogen of Arabidopsis thaliana.</title>
        <authorList>
            <person name="Kemen E."/>
            <person name="Gardiner A."/>
            <person name="Schultz-Larsen T."/>
            <person name="Kemen A.C."/>
            <person name="Balmuth A.L."/>
            <person name="Robert-Seilaniantz A."/>
            <person name="Bailey K."/>
            <person name="Holub E."/>
            <person name="Studholme D.J."/>
            <person name="Maclean D."/>
            <person name="Jones J.D."/>
        </authorList>
    </citation>
    <scope>NUCLEOTIDE SEQUENCE</scope>
</reference>
<sequence length="226" mass="25599">MNHKSFQNFAPLAFLLLDVFSAAHESNRALNPTEAIDVGQPVFLASKDALELLLQDDSDQFAGNAKTLMMKLRVNIGDIRDDVLLDQEVEIKKYVSMRLRYYDLVAKLTPAYYHSIEFSLSTRDWISIEDTIHEYENERYEVVKALRISEQKLLLSWHKLNVETIAKDIKTTSAHFRDQGKIQSSGSVPTQTSVDNTVHATQGSSSHSFKWPMSFSSGLGSRSNKL</sequence>
<dbReference type="AlphaFoldDB" id="F0WND3"/>
<feature type="signal peptide" evidence="2">
    <location>
        <begin position="1"/>
        <end position="23"/>
    </location>
</feature>
<proteinExistence type="predicted"/>
<evidence type="ECO:0000256" key="1">
    <source>
        <dbReference type="SAM" id="MobiDB-lite"/>
    </source>
</evidence>
<feature type="region of interest" description="Disordered" evidence="1">
    <location>
        <begin position="177"/>
        <end position="207"/>
    </location>
</feature>
<organism evidence="3">
    <name type="scientific">Albugo laibachii Nc14</name>
    <dbReference type="NCBI Taxonomy" id="890382"/>
    <lineage>
        <taxon>Eukaryota</taxon>
        <taxon>Sar</taxon>
        <taxon>Stramenopiles</taxon>
        <taxon>Oomycota</taxon>
        <taxon>Peronosporomycetes</taxon>
        <taxon>Albuginales</taxon>
        <taxon>Albuginaceae</taxon>
        <taxon>Albugo</taxon>
    </lineage>
</organism>
<feature type="chain" id="PRO_5003259844" evidence="2">
    <location>
        <begin position="24"/>
        <end position="226"/>
    </location>
</feature>
<dbReference type="HOGENOM" id="CLU_1226696_0_0_1"/>
<accession>F0WND3</accession>
<gene>
    <name evidence="3" type="primary">AlNc14C169G7963</name>
    <name evidence="3" type="ORF">ALNC14_089670</name>
</gene>
<evidence type="ECO:0000256" key="2">
    <source>
        <dbReference type="SAM" id="SignalP"/>
    </source>
</evidence>
<protein>
    <submittedName>
        <fullName evidence="3">AlNc14C169G7963 protein</fullName>
    </submittedName>
</protein>
<reference evidence="3" key="2">
    <citation type="submission" date="2011-02" db="EMBL/GenBank/DDBJ databases">
        <authorList>
            <person name="MacLean D."/>
        </authorList>
    </citation>
    <scope>NUCLEOTIDE SEQUENCE</scope>
</reference>
<dbReference type="EMBL" id="FR824214">
    <property type="protein sequence ID" value="CCA22824.1"/>
    <property type="molecule type" value="Genomic_DNA"/>
</dbReference>
<name>F0WND3_9STRA</name>
<evidence type="ECO:0000313" key="3">
    <source>
        <dbReference type="EMBL" id="CCA22824.1"/>
    </source>
</evidence>
<feature type="compositionally biased region" description="Polar residues" evidence="1">
    <location>
        <begin position="181"/>
        <end position="207"/>
    </location>
</feature>
<keyword evidence="2" id="KW-0732">Signal</keyword>